<sequence length="214" mass="22405">MRTYLAALAALRRPVLRWEGPDGASLELTGPVLANWAHKAHGLLAESEVGPDLDLGVVDSAGLHWRALSGVLAAWSLGASVRIVAEQEPQSDWAALASEHRAEDPVTRSADEVFVFPVAPFALSVAAPVDTIDYATALRTHPDEAPVGIVETVSFGDASTTESAALARLAEPAPGLSDTPAAEVVVMEAPRSAADWGRVLAGLLHGLVVLRQTD</sequence>
<evidence type="ECO:0000313" key="2">
    <source>
        <dbReference type="Proteomes" id="UP000196581"/>
    </source>
</evidence>
<dbReference type="EMBL" id="FWFF01000021">
    <property type="protein sequence ID" value="SLN01144.1"/>
    <property type="molecule type" value="Genomic_DNA"/>
</dbReference>
<organism evidence="1 2">
    <name type="scientific">Brevibacterium yomogidense</name>
    <dbReference type="NCBI Taxonomy" id="946573"/>
    <lineage>
        <taxon>Bacteria</taxon>
        <taxon>Bacillati</taxon>
        <taxon>Actinomycetota</taxon>
        <taxon>Actinomycetes</taxon>
        <taxon>Micrococcales</taxon>
        <taxon>Brevibacteriaceae</taxon>
        <taxon>Brevibacterium</taxon>
    </lineage>
</organism>
<protein>
    <recommendedName>
        <fullName evidence="3">TIGR03089 family protein</fullName>
    </recommendedName>
</protein>
<evidence type="ECO:0000313" key="1">
    <source>
        <dbReference type="EMBL" id="SLN01144.1"/>
    </source>
</evidence>
<gene>
    <name evidence="1" type="ORF">FM105_14145</name>
</gene>
<proteinExistence type="predicted"/>
<evidence type="ECO:0008006" key="3">
    <source>
        <dbReference type="Google" id="ProtNLM"/>
    </source>
</evidence>
<name>A0A1X6XP57_9MICO</name>
<dbReference type="Proteomes" id="UP000196581">
    <property type="component" value="Unassembled WGS sequence"/>
</dbReference>
<reference evidence="2" key="1">
    <citation type="submission" date="2017-02" db="EMBL/GenBank/DDBJ databases">
        <authorList>
            <person name="Dridi B."/>
        </authorList>
    </citation>
    <scope>NUCLEOTIDE SEQUENCE [LARGE SCALE GENOMIC DNA]</scope>
    <source>
        <strain evidence="2">B Co 03.10</strain>
    </source>
</reference>
<dbReference type="RefSeq" id="WP_087009291.1">
    <property type="nucleotide sequence ID" value="NZ_FWFF01000021.1"/>
</dbReference>
<keyword evidence="2" id="KW-1185">Reference proteome</keyword>
<accession>A0A1X6XP57</accession>
<dbReference type="AlphaFoldDB" id="A0A1X6XP57"/>